<comment type="caution">
    <text evidence="1">The sequence shown here is derived from an EMBL/GenBank/DDBJ whole genome shotgun (WGS) entry which is preliminary data.</text>
</comment>
<reference evidence="1 2" key="1">
    <citation type="submission" date="2020-07" db="EMBL/GenBank/DDBJ databases">
        <title>Genomic analyses of the natural microbiome of Caenorhabditis elegans.</title>
        <authorList>
            <person name="Samuel B."/>
        </authorList>
    </citation>
    <scope>NUCLEOTIDE SEQUENCE [LARGE SCALE GENOMIC DNA]</scope>
    <source>
        <strain evidence="1 2">BIGb0408</strain>
    </source>
</reference>
<dbReference type="AlphaFoldDB" id="A0A7Y9XNT9"/>
<accession>A0A7Y9XNT9</accession>
<organism evidence="1 2">
    <name type="scientific">Phytopseudomonas flavescens</name>
    <dbReference type="NCBI Taxonomy" id="29435"/>
    <lineage>
        <taxon>Bacteria</taxon>
        <taxon>Pseudomonadati</taxon>
        <taxon>Pseudomonadota</taxon>
        <taxon>Gammaproteobacteria</taxon>
        <taxon>Pseudomonadales</taxon>
        <taxon>Pseudomonadaceae</taxon>
        <taxon>Phytopseudomonas</taxon>
    </lineage>
</organism>
<dbReference type="RefSeq" id="WP_179539116.1">
    <property type="nucleotide sequence ID" value="NZ_JACBYV010000001.1"/>
</dbReference>
<dbReference type="EMBL" id="JACBYV010000001">
    <property type="protein sequence ID" value="NYH74725.1"/>
    <property type="molecule type" value="Genomic_DNA"/>
</dbReference>
<keyword evidence="2" id="KW-1185">Reference proteome</keyword>
<proteinExistence type="predicted"/>
<evidence type="ECO:0000313" key="1">
    <source>
        <dbReference type="EMBL" id="NYH74725.1"/>
    </source>
</evidence>
<evidence type="ECO:0000313" key="2">
    <source>
        <dbReference type="Proteomes" id="UP000578688"/>
    </source>
</evidence>
<protein>
    <submittedName>
        <fullName evidence="1">Uncharacterized protein</fullName>
    </submittedName>
</protein>
<dbReference type="Proteomes" id="UP000578688">
    <property type="component" value="Unassembled WGS sequence"/>
</dbReference>
<gene>
    <name evidence="1" type="ORF">FHR27_003335</name>
</gene>
<sequence length="216" mass="24995">MKSIIAIFILIYCNQTLATDDRIEQFENTRTEELFQALELQKSAAENLKEKQTNAPVHAYKLALSRILMAWELSGNDETKKIQIEEQSCSLIRKAAEEGFHVAAVTQLSLCDSLLEVELTREKRDNAVQLLFRSLKKKDQWIEHYPIQIYSHQARCFKTDINKRIAAQTYEQVMAEAYELAYRFESDPKQKNIYLRKALELNCETLRSENIGAEGA</sequence>
<name>A0A7Y9XNT9_9GAMM</name>